<name>A0A927GTY2_9BACL</name>
<comment type="caution">
    <text evidence="2">The sequence shown here is derived from an EMBL/GenBank/DDBJ whole genome shotgun (WGS) entry which is preliminary data.</text>
</comment>
<accession>A0A927GTY2</accession>
<keyword evidence="3" id="KW-1185">Reference proteome</keyword>
<keyword evidence="2" id="KW-0969">Cilium</keyword>
<keyword evidence="2" id="KW-0282">Flagellum</keyword>
<dbReference type="Pfam" id="PF08666">
    <property type="entry name" value="SAF"/>
    <property type="match status" value="1"/>
</dbReference>
<organism evidence="2 3">
    <name type="scientific">Paenibacillus sabuli</name>
    <dbReference type="NCBI Taxonomy" id="2772509"/>
    <lineage>
        <taxon>Bacteria</taxon>
        <taxon>Bacillati</taxon>
        <taxon>Bacillota</taxon>
        <taxon>Bacilli</taxon>
        <taxon>Bacillales</taxon>
        <taxon>Paenibacillaceae</taxon>
        <taxon>Paenibacillus</taxon>
    </lineage>
</organism>
<dbReference type="EMBL" id="JACXIZ010000045">
    <property type="protein sequence ID" value="MBD2847786.1"/>
    <property type="molecule type" value="Genomic_DNA"/>
</dbReference>
<evidence type="ECO:0000313" key="2">
    <source>
        <dbReference type="EMBL" id="MBD2847786.1"/>
    </source>
</evidence>
<dbReference type="CDD" id="cd11614">
    <property type="entry name" value="SAF_CpaB_FlgA_like"/>
    <property type="match status" value="1"/>
</dbReference>
<dbReference type="InterPro" id="IPR013974">
    <property type="entry name" value="SAF"/>
</dbReference>
<evidence type="ECO:0000313" key="3">
    <source>
        <dbReference type="Proteomes" id="UP000621560"/>
    </source>
</evidence>
<feature type="domain" description="SAF" evidence="1">
    <location>
        <begin position="38"/>
        <end position="100"/>
    </location>
</feature>
<gene>
    <name evidence="2" type="ORF">IDH44_21545</name>
</gene>
<evidence type="ECO:0000259" key="1">
    <source>
        <dbReference type="SMART" id="SM00858"/>
    </source>
</evidence>
<keyword evidence="2" id="KW-0966">Cell projection</keyword>
<reference evidence="2" key="1">
    <citation type="submission" date="2020-09" db="EMBL/GenBank/DDBJ databases">
        <title>A novel bacterium of genus Paenibacillus, isolated from South China Sea.</title>
        <authorList>
            <person name="Huang H."/>
            <person name="Mo K."/>
            <person name="Hu Y."/>
        </authorList>
    </citation>
    <scope>NUCLEOTIDE SEQUENCE</scope>
    <source>
        <strain evidence="2">IB182496</strain>
    </source>
</reference>
<sequence>MSRKRNLLISIVAALLAGLLVYAVYTLQLRQLRLQETVEVVVPSRFIAAGERLTAELLTTRTIAMASYDSEMFTDPASAIGLETAVPLGEGEPLRAWKVSSYRLLPEHNESTFQIPREYVLSISSGIRAGDRVVLFVSGSEAGSERLFGGLVTVASVKTSGNQEVDDPDNPNLISLANGDKENMYASRRDANAMIDHVNLNLTETQWLEIDRLCRDGAAKLVIAFSPLSMEPEESRMPGDAEGEGGRHE</sequence>
<dbReference type="RefSeq" id="WP_190920892.1">
    <property type="nucleotide sequence ID" value="NZ_JACXIZ010000045.1"/>
</dbReference>
<protein>
    <submittedName>
        <fullName evidence="2">Flagellar biosynthesis protein FlgA</fullName>
    </submittedName>
</protein>
<proteinExistence type="predicted"/>
<dbReference type="Proteomes" id="UP000621560">
    <property type="component" value="Unassembled WGS sequence"/>
</dbReference>
<dbReference type="SMART" id="SM00858">
    <property type="entry name" value="SAF"/>
    <property type="match status" value="1"/>
</dbReference>
<dbReference type="AlphaFoldDB" id="A0A927GTY2"/>
<dbReference type="Gene3D" id="3.90.1210.10">
    <property type="entry name" value="Antifreeze-like/N-acetylneuraminic acid synthase C-terminal domain"/>
    <property type="match status" value="1"/>
</dbReference>